<dbReference type="Pfam" id="PF13456">
    <property type="entry name" value="RVT_3"/>
    <property type="match status" value="1"/>
</dbReference>
<dbReference type="AlphaFoldDB" id="A0A803MSQ7"/>
<dbReference type="Proteomes" id="UP000596660">
    <property type="component" value="Unplaced"/>
</dbReference>
<protein>
    <recommendedName>
        <fullName evidence="1">RNase H type-1 domain-containing protein</fullName>
    </recommendedName>
</protein>
<evidence type="ECO:0000313" key="3">
    <source>
        <dbReference type="Proteomes" id="UP000596660"/>
    </source>
</evidence>
<organism evidence="2 3">
    <name type="scientific">Chenopodium quinoa</name>
    <name type="common">Quinoa</name>
    <dbReference type="NCBI Taxonomy" id="63459"/>
    <lineage>
        <taxon>Eukaryota</taxon>
        <taxon>Viridiplantae</taxon>
        <taxon>Streptophyta</taxon>
        <taxon>Embryophyta</taxon>
        <taxon>Tracheophyta</taxon>
        <taxon>Spermatophyta</taxon>
        <taxon>Magnoliopsida</taxon>
        <taxon>eudicotyledons</taxon>
        <taxon>Gunneridae</taxon>
        <taxon>Pentapetalae</taxon>
        <taxon>Caryophyllales</taxon>
        <taxon>Chenopodiaceae</taxon>
        <taxon>Chenopodioideae</taxon>
        <taxon>Atripliceae</taxon>
        <taxon>Chenopodium</taxon>
    </lineage>
</organism>
<proteinExistence type="predicted"/>
<dbReference type="PANTHER" id="PTHR47074:SF48">
    <property type="entry name" value="POLYNUCLEOTIDYL TRANSFERASE, RIBONUCLEASE H-LIKE SUPERFAMILY PROTEIN"/>
    <property type="match status" value="1"/>
</dbReference>
<dbReference type="PANTHER" id="PTHR47074">
    <property type="entry name" value="BNAC02G40300D PROTEIN"/>
    <property type="match status" value="1"/>
</dbReference>
<evidence type="ECO:0000259" key="1">
    <source>
        <dbReference type="Pfam" id="PF13456"/>
    </source>
</evidence>
<sequence length="256" mass="28797">MAIWRRSNIESLIADAPMSSFTACWQWLRSKVTKETITIMATLMWAAWRCRNVMVFENSEPDAVMVEMGYCNYVAEYAGYTRRVSRQAAHPSSRSATKWKCPAAGCVKFNVDAHLGESAMAALGVVVRDQEGQLILTATRRVPLSSPECIEAQAVRFALMLAKRFDYRKIWVESDALNVINTISIYIGLLTCSNERFMPVVALEKVFCIPTDSYIFSSLGYQANSLMINKPNKQHNKGNNEGISCFVRARKGILKI</sequence>
<accession>A0A803MSQ7</accession>
<dbReference type="Gramene" id="AUR62034608-RA">
    <property type="protein sequence ID" value="AUR62034608-RA:cds"/>
    <property type="gene ID" value="AUR62034608"/>
</dbReference>
<dbReference type="InterPro" id="IPR012337">
    <property type="entry name" value="RNaseH-like_sf"/>
</dbReference>
<dbReference type="EnsemblPlants" id="AUR62034608-RA">
    <property type="protein sequence ID" value="AUR62034608-RA:cds"/>
    <property type="gene ID" value="AUR62034608"/>
</dbReference>
<reference evidence="2" key="1">
    <citation type="journal article" date="2017" name="Nature">
        <title>The genome of Chenopodium quinoa.</title>
        <authorList>
            <person name="Jarvis D.E."/>
            <person name="Ho Y.S."/>
            <person name="Lightfoot D.J."/>
            <person name="Schmoeckel S.M."/>
            <person name="Li B."/>
            <person name="Borm T.J.A."/>
            <person name="Ohyanagi H."/>
            <person name="Mineta K."/>
            <person name="Michell C.T."/>
            <person name="Saber N."/>
            <person name="Kharbatia N.M."/>
            <person name="Rupper R.R."/>
            <person name="Sharp A.R."/>
            <person name="Dally N."/>
            <person name="Boughton B.A."/>
            <person name="Woo Y.H."/>
            <person name="Gao G."/>
            <person name="Schijlen E.G.W.M."/>
            <person name="Guo X."/>
            <person name="Momin A.A."/>
            <person name="Negrao S."/>
            <person name="Al-Babili S."/>
            <person name="Gehring C."/>
            <person name="Roessner U."/>
            <person name="Jung C."/>
            <person name="Murphy K."/>
            <person name="Arold S.T."/>
            <person name="Gojobori T."/>
            <person name="van der Linden C.G."/>
            <person name="van Loo E.N."/>
            <person name="Jellen E.N."/>
            <person name="Maughan P.J."/>
            <person name="Tester M."/>
        </authorList>
    </citation>
    <scope>NUCLEOTIDE SEQUENCE [LARGE SCALE GENOMIC DNA]</scope>
    <source>
        <strain evidence="2">cv. PI 614886</strain>
    </source>
</reference>
<reference evidence="2" key="2">
    <citation type="submission" date="2021-03" db="UniProtKB">
        <authorList>
            <consortium name="EnsemblPlants"/>
        </authorList>
    </citation>
    <scope>IDENTIFICATION</scope>
</reference>
<dbReference type="InterPro" id="IPR052929">
    <property type="entry name" value="RNase_H-like_EbsB-rel"/>
</dbReference>
<evidence type="ECO:0000313" key="2">
    <source>
        <dbReference type="EnsemblPlants" id="AUR62034608-RA:cds"/>
    </source>
</evidence>
<dbReference type="SUPFAM" id="SSF53098">
    <property type="entry name" value="Ribonuclease H-like"/>
    <property type="match status" value="1"/>
</dbReference>
<name>A0A803MSQ7_CHEQI</name>
<dbReference type="InterPro" id="IPR036397">
    <property type="entry name" value="RNaseH_sf"/>
</dbReference>
<dbReference type="CDD" id="cd06222">
    <property type="entry name" value="RNase_H_like"/>
    <property type="match status" value="1"/>
</dbReference>
<keyword evidence="3" id="KW-1185">Reference proteome</keyword>
<dbReference type="GO" id="GO:0004523">
    <property type="term" value="F:RNA-DNA hybrid ribonuclease activity"/>
    <property type="evidence" value="ECO:0007669"/>
    <property type="project" value="InterPro"/>
</dbReference>
<dbReference type="Gene3D" id="3.30.420.10">
    <property type="entry name" value="Ribonuclease H-like superfamily/Ribonuclease H"/>
    <property type="match status" value="1"/>
</dbReference>
<dbReference type="InterPro" id="IPR002156">
    <property type="entry name" value="RNaseH_domain"/>
</dbReference>
<dbReference type="GO" id="GO:0003676">
    <property type="term" value="F:nucleic acid binding"/>
    <property type="evidence" value="ECO:0007669"/>
    <property type="project" value="InterPro"/>
</dbReference>
<dbReference type="InterPro" id="IPR044730">
    <property type="entry name" value="RNase_H-like_dom_plant"/>
</dbReference>
<feature type="domain" description="RNase H type-1" evidence="1">
    <location>
        <begin position="111"/>
        <end position="183"/>
    </location>
</feature>